<dbReference type="VEuPathDB" id="FungiDB:FUN_024426"/>
<dbReference type="VEuPathDB" id="FungiDB:RhiirA1_421882"/>
<dbReference type="EMBL" id="LLXL01000105">
    <property type="protein sequence ID" value="PKK77906.1"/>
    <property type="molecule type" value="Genomic_DNA"/>
</dbReference>
<dbReference type="AlphaFoldDB" id="A0A2N1NVH7"/>
<dbReference type="VEuPathDB" id="FungiDB:RhiirA1_421880"/>
<reference evidence="1 2" key="1">
    <citation type="submission" date="2016-04" db="EMBL/GenBank/DDBJ databases">
        <title>Genome analyses suggest a sexual origin of heterokaryosis in a supposedly ancient asexual fungus.</title>
        <authorList>
            <person name="Ropars J."/>
            <person name="Sedzielewska K."/>
            <person name="Noel J."/>
            <person name="Charron P."/>
            <person name="Farinelli L."/>
            <person name="Marton T."/>
            <person name="Kruger M."/>
            <person name="Pelin A."/>
            <person name="Brachmann A."/>
            <person name="Corradi N."/>
        </authorList>
    </citation>
    <scope>NUCLEOTIDE SEQUENCE [LARGE SCALE GENOMIC DNA]</scope>
    <source>
        <strain evidence="1 2">C2</strain>
    </source>
</reference>
<gene>
    <name evidence="1" type="ORF">RhiirC2_806714</name>
</gene>
<accession>A0A2N1NVH7</accession>
<dbReference type="VEuPathDB" id="FungiDB:FUN_024425"/>
<sequence>MDYYNTLQNNDEFNNYSNNLQPLQMDHTLNNNVDSSCDYSDFSSMITSNNNIPTSYMANNYEQQQSLFSSINNENYNTTTQSLSYEPQYTSHTSSHDSHIASPLNSLNMITNSSQINRSDIFKFEIPGFKIVVIPTSSTTSSSYANLNNFDTQNQVQQVDVRLDTPIFSVKMQDTIEEEEIPMPNVHFAYGFQFNINCKIIGRINKTSLEDCEPYLQQPESSSTNGGIYEGVFEANGLNFTKFDIEKIEFNFTINDPNKRKDPLNMKNYKEDNNHIKNSILSLTDLNSYHLSSHEYHIVELSRIKRNAAKEYWWNILGIPPKYIYETFINSQLESHPLLEALNAPANSYAKLALIMRTWRVPLEQEQKAKTLFDAVGQIAGVVGSLSFLYSLLFGTGSNAIQSWGIVQKMKWFGIKKGVKKHINRRYPRMPFIHTSEDGDNEISNNNVNDRDDIIERLDAVERFLKEYVVDADFLAQLEKLDKESNNSL</sequence>
<dbReference type="VEuPathDB" id="FungiDB:RhiirFUN_004330"/>
<comment type="caution">
    <text evidence="1">The sequence shown here is derived from an EMBL/GenBank/DDBJ whole genome shotgun (WGS) entry which is preliminary data.</text>
</comment>
<name>A0A2N1NVH7_9GLOM</name>
<dbReference type="Proteomes" id="UP000233469">
    <property type="component" value="Unassembled WGS sequence"/>
</dbReference>
<reference evidence="1 2" key="2">
    <citation type="submission" date="2017-10" db="EMBL/GenBank/DDBJ databases">
        <title>Extensive intraspecific genome diversity in a model arbuscular mycorrhizal fungus.</title>
        <authorList>
            <person name="Chen E.C.H."/>
            <person name="Morin E."/>
            <person name="Baudet D."/>
            <person name="Noel J."/>
            <person name="Ndikumana S."/>
            <person name="Charron P."/>
            <person name="St-Onge C."/>
            <person name="Giorgi J."/>
            <person name="Grigoriev I.V."/>
            <person name="Roux C."/>
            <person name="Martin F.M."/>
            <person name="Corradi N."/>
        </authorList>
    </citation>
    <scope>NUCLEOTIDE SEQUENCE [LARGE SCALE GENOMIC DNA]</scope>
    <source>
        <strain evidence="1 2">C2</strain>
    </source>
</reference>
<protein>
    <submittedName>
        <fullName evidence="1">Uncharacterized protein</fullName>
    </submittedName>
</protein>
<dbReference type="VEuPathDB" id="FungiDB:RhiirFUN_004329"/>
<proteinExistence type="predicted"/>
<organism evidence="1 2">
    <name type="scientific">Rhizophagus irregularis</name>
    <dbReference type="NCBI Taxonomy" id="588596"/>
    <lineage>
        <taxon>Eukaryota</taxon>
        <taxon>Fungi</taxon>
        <taxon>Fungi incertae sedis</taxon>
        <taxon>Mucoromycota</taxon>
        <taxon>Glomeromycotina</taxon>
        <taxon>Glomeromycetes</taxon>
        <taxon>Glomerales</taxon>
        <taxon>Glomeraceae</taxon>
        <taxon>Rhizophagus</taxon>
    </lineage>
</organism>
<evidence type="ECO:0000313" key="2">
    <source>
        <dbReference type="Proteomes" id="UP000233469"/>
    </source>
</evidence>
<evidence type="ECO:0000313" key="1">
    <source>
        <dbReference type="EMBL" id="PKK77906.1"/>
    </source>
</evidence>